<protein>
    <submittedName>
        <fullName evidence="1 2">Uncharacterized protein</fullName>
    </submittedName>
</protein>
<name>A0A2K1K6H9_PHYPA</name>
<dbReference type="AlphaFoldDB" id="A0A2K1K6H9"/>
<gene>
    <name evidence="1" type="ORF">PHYPA_011275</name>
</gene>
<evidence type="ECO:0000313" key="2">
    <source>
        <dbReference type="EnsemblPlants" id="Pp3c8_7549V3.1"/>
    </source>
</evidence>
<dbReference type="Proteomes" id="UP000006727">
    <property type="component" value="Chromosome 8"/>
</dbReference>
<reference evidence="1 3" key="2">
    <citation type="journal article" date="2018" name="Plant J.">
        <title>The Physcomitrella patens chromosome-scale assembly reveals moss genome structure and evolution.</title>
        <authorList>
            <person name="Lang D."/>
            <person name="Ullrich K.K."/>
            <person name="Murat F."/>
            <person name="Fuchs J."/>
            <person name="Jenkins J."/>
            <person name="Haas F.B."/>
            <person name="Piednoel M."/>
            <person name="Gundlach H."/>
            <person name="Van Bel M."/>
            <person name="Meyberg R."/>
            <person name="Vives C."/>
            <person name="Morata J."/>
            <person name="Symeonidi A."/>
            <person name="Hiss M."/>
            <person name="Muchero W."/>
            <person name="Kamisugi Y."/>
            <person name="Saleh O."/>
            <person name="Blanc G."/>
            <person name="Decker E.L."/>
            <person name="van Gessel N."/>
            <person name="Grimwood J."/>
            <person name="Hayes R.D."/>
            <person name="Graham S.W."/>
            <person name="Gunter L.E."/>
            <person name="McDaniel S.F."/>
            <person name="Hoernstein S.N.W."/>
            <person name="Larsson A."/>
            <person name="Li F.W."/>
            <person name="Perroud P.F."/>
            <person name="Phillips J."/>
            <person name="Ranjan P."/>
            <person name="Rokshar D.S."/>
            <person name="Rothfels C.J."/>
            <person name="Schneider L."/>
            <person name="Shu S."/>
            <person name="Stevenson D.W."/>
            <person name="Thummler F."/>
            <person name="Tillich M."/>
            <person name="Villarreal Aguilar J.C."/>
            <person name="Widiez T."/>
            <person name="Wong G.K."/>
            <person name="Wymore A."/>
            <person name="Zhang Y."/>
            <person name="Zimmer A.D."/>
            <person name="Quatrano R.S."/>
            <person name="Mayer K.F.X."/>
            <person name="Goodstein D."/>
            <person name="Casacuberta J.M."/>
            <person name="Vandepoele K."/>
            <person name="Reski R."/>
            <person name="Cuming A.C."/>
            <person name="Tuskan G.A."/>
            <person name="Maumus F."/>
            <person name="Salse J."/>
            <person name="Schmutz J."/>
            <person name="Rensing S.A."/>
        </authorList>
    </citation>
    <scope>NUCLEOTIDE SEQUENCE [LARGE SCALE GENOMIC DNA]</scope>
    <source>
        <strain evidence="2 3">cv. Gransden 2004</strain>
    </source>
</reference>
<dbReference type="EnsemblPlants" id="Pp3c8_7549V3.1">
    <property type="protein sequence ID" value="Pp3c8_7549V3.1"/>
    <property type="gene ID" value="Pp3c8_7549"/>
</dbReference>
<keyword evidence="3" id="KW-1185">Reference proteome</keyword>
<reference evidence="1 3" key="1">
    <citation type="journal article" date="2008" name="Science">
        <title>The Physcomitrella genome reveals evolutionary insights into the conquest of land by plants.</title>
        <authorList>
            <person name="Rensing S."/>
            <person name="Lang D."/>
            <person name="Zimmer A."/>
            <person name="Terry A."/>
            <person name="Salamov A."/>
            <person name="Shapiro H."/>
            <person name="Nishiyama T."/>
            <person name="Perroud P.-F."/>
            <person name="Lindquist E."/>
            <person name="Kamisugi Y."/>
            <person name="Tanahashi T."/>
            <person name="Sakakibara K."/>
            <person name="Fujita T."/>
            <person name="Oishi K."/>
            <person name="Shin-I T."/>
            <person name="Kuroki Y."/>
            <person name="Toyoda A."/>
            <person name="Suzuki Y."/>
            <person name="Hashimoto A."/>
            <person name="Yamaguchi K."/>
            <person name="Sugano A."/>
            <person name="Kohara Y."/>
            <person name="Fujiyama A."/>
            <person name="Anterola A."/>
            <person name="Aoki S."/>
            <person name="Ashton N."/>
            <person name="Barbazuk W.B."/>
            <person name="Barker E."/>
            <person name="Bennetzen J."/>
            <person name="Bezanilla M."/>
            <person name="Blankenship R."/>
            <person name="Cho S.H."/>
            <person name="Dutcher S."/>
            <person name="Estelle M."/>
            <person name="Fawcett J.A."/>
            <person name="Gundlach H."/>
            <person name="Hanada K."/>
            <person name="Heyl A."/>
            <person name="Hicks K.A."/>
            <person name="Hugh J."/>
            <person name="Lohr M."/>
            <person name="Mayer K."/>
            <person name="Melkozernov A."/>
            <person name="Murata T."/>
            <person name="Nelson D."/>
            <person name="Pils B."/>
            <person name="Prigge M."/>
            <person name="Reiss B."/>
            <person name="Renner T."/>
            <person name="Rombauts S."/>
            <person name="Rushton P."/>
            <person name="Sanderfoot A."/>
            <person name="Schween G."/>
            <person name="Shiu S.-H."/>
            <person name="Stueber K."/>
            <person name="Theodoulou F.L."/>
            <person name="Tu H."/>
            <person name="Van de Peer Y."/>
            <person name="Verrier P.J."/>
            <person name="Waters E."/>
            <person name="Wood A."/>
            <person name="Yang L."/>
            <person name="Cove D."/>
            <person name="Cuming A."/>
            <person name="Hasebe M."/>
            <person name="Lucas S."/>
            <person name="Mishler D.B."/>
            <person name="Reski R."/>
            <person name="Grigoriev I."/>
            <person name="Quatrano R.S."/>
            <person name="Boore J.L."/>
        </authorList>
    </citation>
    <scope>NUCLEOTIDE SEQUENCE [LARGE SCALE GENOMIC DNA]</scope>
    <source>
        <strain evidence="2 3">cv. Gransden 2004</strain>
    </source>
</reference>
<proteinExistence type="predicted"/>
<dbReference type="Gramene" id="Pp3c8_7549V3.1">
    <property type="protein sequence ID" value="Pp3c8_7549V3.1"/>
    <property type="gene ID" value="Pp3c8_7549"/>
</dbReference>
<reference evidence="2" key="3">
    <citation type="submission" date="2020-12" db="UniProtKB">
        <authorList>
            <consortium name="EnsemblPlants"/>
        </authorList>
    </citation>
    <scope>IDENTIFICATION</scope>
</reference>
<accession>A0A2K1K6H9</accession>
<evidence type="ECO:0000313" key="1">
    <source>
        <dbReference type="EMBL" id="PNR49379.1"/>
    </source>
</evidence>
<dbReference type="InParanoid" id="A0A2K1K6H9"/>
<sequence>MLEKQQVIESMSGGYTTKGILATFEKHQELHKHFLIQAKIGSESTQINCHTTSTLAYHQKLHAFLYLTILQVISRTQYSRWAKRNIPYNIPLSPSASTVEKLWLNAVAVVRIIVIVAARSSLSPSPHRRHFPDCRRRHVGRGCRLRRRRGWGW</sequence>
<dbReference type="EMBL" id="ABEU02000008">
    <property type="protein sequence ID" value="PNR49379.1"/>
    <property type="molecule type" value="Genomic_DNA"/>
</dbReference>
<organism evidence="1">
    <name type="scientific">Physcomitrium patens</name>
    <name type="common">Spreading-leaved earth moss</name>
    <name type="synonym">Physcomitrella patens</name>
    <dbReference type="NCBI Taxonomy" id="3218"/>
    <lineage>
        <taxon>Eukaryota</taxon>
        <taxon>Viridiplantae</taxon>
        <taxon>Streptophyta</taxon>
        <taxon>Embryophyta</taxon>
        <taxon>Bryophyta</taxon>
        <taxon>Bryophytina</taxon>
        <taxon>Bryopsida</taxon>
        <taxon>Funariidae</taxon>
        <taxon>Funariales</taxon>
        <taxon>Funariaceae</taxon>
        <taxon>Physcomitrium</taxon>
    </lineage>
</organism>
<evidence type="ECO:0000313" key="3">
    <source>
        <dbReference type="Proteomes" id="UP000006727"/>
    </source>
</evidence>